<feature type="transmembrane region" description="Helical" evidence="7">
    <location>
        <begin position="6"/>
        <end position="26"/>
    </location>
</feature>
<dbReference type="SUPFAM" id="SSF81345">
    <property type="entry name" value="ABC transporter involved in vitamin B12 uptake, BtuC"/>
    <property type="match status" value="1"/>
</dbReference>
<dbReference type="RefSeq" id="WP_106756398.1">
    <property type="nucleotide sequence ID" value="NZ_PXWF02000067.1"/>
</dbReference>
<feature type="transmembrane region" description="Helical" evidence="7">
    <location>
        <begin position="65"/>
        <end position="85"/>
    </location>
</feature>
<dbReference type="GO" id="GO:0043190">
    <property type="term" value="C:ATP-binding cassette (ABC) transporter complex"/>
    <property type="evidence" value="ECO:0007669"/>
    <property type="project" value="InterPro"/>
</dbReference>
<keyword evidence="9" id="KW-1185">Reference proteome</keyword>
<dbReference type="Gene3D" id="1.10.3470.10">
    <property type="entry name" value="ABC transporter involved in vitamin B12 uptake, BtuC"/>
    <property type="match status" value="1"/>
</dbReference>
<comment type="subcellular location">
    <subcellularLocation>
        <location evidence="6">Cell membrane</location>
        <topology evidence="6">Multi-pass membrane protein</topology>
    </subcellularLocation>
    <subcellularLocation>
        <location evidence="1">Membrane</location>
        <topology evidence="1">Multi-pass membrane protein</topology>
    </subcellularLocation>
</comment>
<evidence type="ECO:0000256" key="4">
    <source>
        <dbReference type="ARBA" id="ARBA00022989"/>
    </source>
</evidence>
<feature type="transmembrane region" description="Helical" evidence="7">
    <location>
        <begin position="97"/>
        <end position="115"/>
    </location>
</feature>
<dbReference type="OrthoDB" id="14209at2"/>
<dbReference type="Pfam" id="PF00950">
    <property type="entry name" value="ABC-3"/>
    <property type="match status" value="2"/>
</dbReference>
<evidence type="ECO:0000313" key="9">
    <source>
        <dbReference type="Proteomes" id="UP000241421"/>
    </source>
</evidence>
<dbReference type="InterPro" id="IPR001626">
    <property type="entry name" value="ABC_TroCD"/>
</dbReference>
<comment type="similarity">
    <text evidence="2 6">Belongs to the ABC-3 integral membrane protein family.</text>
</comment>
<organism evidence="8 9">
    <name type="scientific">Massilia glaciei</name>
    <dbReference type="NCBI Taxonomy" id="1524097"/>
    <lineage>
        <taxon>Bacteria</taxon>
        <taxon>Pseudomonadati</taxon>
        <taxon>Pseudomonadota</taxon>
        <taxon>Betaproteobacteria</taxon>
        <taxon>Burkholderiales</taxon>
        <taxon>Oxalobacteraceae</taxon>
        <taxon>Telluria group</taxon>
        <taxon>Massilia</taxon>
    </lineage>
</organism>
<evidence type="ECO:0000313" key="8">
    <source>
        <dbReference type="EMBL" id="PWF54804.1"/>
    </source>
</evidence>
<dbReference type="GO" id="GO:0055085">
    <property type="term" value="P:transmembrane transport"/>
    <property type="evidence" value="ECO:0007669"/>
    <property type="project" value="InterPro"/>
</dbReference>
<sequence length="256" mass="27171">MNAAAFDFMIIVPAFVAGLLVLATHVPLGAQVLKRGIVFIDLAIAQIAALGVIIAGSGSLDPQGWTIQLAAGAAAVLGALLLTWTEKRWPDVQEAQIGVLFILAASAGLLLVAHNPHGGDHLQDLLAGQILWVSYPQMIMPAAGALIILALLYFFNERMGRLGFYLVFALAVTASVQLVGVYLVFASLIVPSLAVRHYRARLRLPFAYLTGMLGYASGLVLSVWFDLPSGALIVWCVAAVAVLVYAFGPKPEPARD</sequence>
<keyword evidence="3 6" id="KW-0812">Transmembrane</keyword>
<evidence type="ECO:0000256" key="6">
    <source>
        <dbReference type="RuleBase" id="RU003943"/>
    </source>
</evidence>
<dbReference type="AlphaFoldDB" id="A0A2U2I4Q9"/>
<protein>
    <submittedName>
        <fullName evidence="8">Metal ABC transporter permease</fullName>
    </submittedName>
</protein>
<dbReference type="Proteomes" id="UP000241421">
    <property type="component" value="Unassembled WGS sequence"/>
</dbReference>
<feature type="transmembrane region" description="Helical" evidence="7">
    <location>
        <begin position="38"/>
        <end position="59"/>
    </location>
</feature>
<proteinExistence type="inferred from homology"/>
<keyword evidence="6" id="KW-0813">Transport</keyword>
<dbReference type="PANTHER" id="PTHR30477">
    <property type="entry name" value="ABC-TRANSPORTER METAL-BINDING PROTEIN"/>
    <property type="match status" value="1"/>
</dbReference>
<feature type="transmembrane region" description="Helical" evidence="7">
    <location>
        <begin position="162"/>
        <end position="185"/>
    </location>
</feature>
<comment type="caution">
    <text evidence="8">The sequence shown here is derived from an EMBL/GenBank/DDBJ whole genome shotgun (WGS) entry which is preliminary data.</text>
</comment>
<feature type="transmembrane region" description="Helical" evidence="7">
    <location>
        <begin position="135"/>
        <end position="155"/>
    </location>
</feature>
<feature type="transmembrane region" description="Helical" evidence="7">
    <location>
        <begin position="205"/>
        <end position="225"/>
    </location>
</feature>
<evidence type="ECO:0000256" key="2">
    <source>
        <dbReference type="ARBA" id="ARBA00008034"/>
    </source>
</evidence>
<reference evidence="8 9" key="1">
    <citation type="submission" date="2018-04" db="EMBL/GenBank/DDBJ databases">
        <title>Massilia violaceinigra sp. nov., a novel purple-pigmented bacterium isolated from Tianshan glacier, Xinjiang, China.</title>
        <authorList>
            <person name="Wang H."/>
        </authorList>
    </citation>
    <scope>NUCLEOTIDE SEQUENCE [LARGE SCALE GENOMIC DNA]</scope>
    <source>
        <strain evidence="8 9">B448-2</strain>
    </source>
</reference>
<dbReference type="InterPro" id="IPR037294">
    <property type="entry name" value="ABC_BtuC-like"/>
</dbReference>
<name>A0A2U2I4Q9_9BURK</name>
<dbReference type="EMBL" id="PXWF02000067">
    <property type="protein sequence ID" value="PWF54804.1"/>
    <property type="molecule type" value="Genomic_DNA"/>
</dbReference>
<evidence type="ECO:0000256" key="1">
    <source>
        <dbReference type="ARBA" id="ARBA00004141"/>
    </source>
</evidence>
<accession>A0A2U2I4Q9</accession>
<evidence type="ECO:0000256" key="3">
    <source>
        <dbReference type="ARBA" id="ARBA00022692"/>
    </source>
</evidence>
<keyword evidence="5 7" id="KW-0472">Membrane</keyword>
<evidence type="ECO:0000256" key="5">
    <source>
        <dbReference type="ARBA" id="ARBA00023136"/>
    </source>
</evidence>
<feature type="transmembrane region" description="Helical" evidence="7">
    <location>
        <begin position="232"/>
        <end position="248"/>
    </location>
</feature>
<evidence type="ECO:0000256" key="7">
    <source>
        <dbReference type="SAM" id="Phobius"/>
    </source>
</evidence>
<gene>
    <name evidence="8" type="ORF">C7C56_005120</name>
</gene>
<dbReference type="PANTHER" id="PTHR30477:SF19">
    <property type="entry name" value="METAL ABC TRANSPORTER PERMEASE"/>
    <property type="match status" value="1"/>
</dbReference>
<keyword evidence="4 7" id="KW-1133">Transmembrane helix</keyword>
<dbReference type="GO" id="GO:0010043">
    <property type="term" value="P:response to zinc ion"/>
    <property type="evidence" value="ECO:0007669"/>
    <property type="project" value="TreeGrafter"/>
</dbReference>